<protein>
    <submittedName>
        <fullName evidence="2">Putative domain XH</fullName>
    </submittedName>
</protein>
<keyword evidence="3" id="KW-1185">Reference proteome</keyword>
<evidence type="ECO:0000259" key="1">
    <source>
        <dbReference type="Pfam" id="PF03469"/>
    </source>
</evidence>
<accession>A0A8T2FPD0</accession>
<dbReference type="Pfam" id="PF03469">
    <property type="entry name" value="XH"/>
    <property type="match status" value="1"/>
</dbReference>
<dbReference type="EMBL" id="JAEFBK010000002">
    <property type="protein sequence ID" value="KAG7636350.1"/>
    <property type="molecule type" value="Genomic_DNA"/>
</dbReference>
<dbReference type="PANTHER" id="PTHR21596:SF3">
    <property type="entry name" value="FACTOR OF DNA METHYLATION 1-RELATED"/>
    <property type="match status" value="1"/>
</dbReference>
<evidence type="ECO:0000313" key="2">
    <source>
        <dbReference type="EMBL" id="KAG7636350.1"/>
    </source>
</evidence>
<reference evidence="2 3" key="1">
    <citation type="submission" date="2020-12" db="EMBL/GenBank/DDBJ databases">
        <title>Concerted genomic and epigenomic changes stabilize Arabidopsis allopolyploids.</title>
        <authorList>
            <person name="Chen Z."/>
        </authorList>
    </citation>
    <scope>NUCLEOTIDE SEQUENCE [LARGE SCALE GENOMIC DNA]</scope>
    <source>
        <strain evidence="2">Allo738</strain>
        <tissue evidence="2">Leaf</tissue>
    </source>
</reference>
<proteinExistence type="predicted"/>
<feature type="non-terminal residue" evidence="2">
    <location>
        <position position="1"/>
    </location>
</feature>
<organism evidence="2 3">
    <name type="scientific">Arabidopsis thaliana x Arabidopsis arenosa</name>
    <dbReference type="NCBI Taxonomy" id="1240361"/>
    <lineage>
        <taxon>Eukaryota</taxon>
        <taxon>Viridiplantae</taxon>
        <taxon>Streptophyta</taxon>
        <taxon>Embryophyta</taxon>
        <taxon>Tracheophyta</taxon>
        <taxon>Spermatophyta</taxon>
        <taxon>Magnoliopsida</taxon>
        <taxon>eudicotyledons</taxon>
        <taxon>Gunneridae</taxon>
        <taxon>Pentapetalae</taxon>
        <taxon>rosids</taxon>
        <taxon>malvids</taxon>
        <taxon>Brassicales</taxon>
        <taxon>Brassicaceae</taxon>
        <taxon>Camelineae</taxon>
        <taxon>Arabidopsis</taxon>
    </lineage>
</organism>
<dbReference type="InterPro" id="IPR005379">
    <property type="entry name" value="FDM1-5/IDN2_XH"/>
</dbReference>
<dbReference type="GO" id="GO:0080188">
    <property type="term" value="P:gene silencing by siRNA-directed DNA methylation"/>
    <property type="evidence" value="ECO:0007669"/>
    <property type="project" value="InterPro"/>
</dbReference>
<feature type="domain" description="Factor of DNA methylation 1-5/IDN2" evidence="1">
    <location>
        <begin position="69"/>
        <end position="146"/>
    </location>
</feature>
<gene>
    <name evidence="2" type="ORF">ISN45_At02g009970</name>
</gene>
<dbReference type="InterPro" id="IPR045177">
    <property type="entry name" value="FDM1-5/IDN2"/>
</dbReference>
<evidence type="ECO:0000313" key="3">
    <source>
        <dbReference type="Proteomes" id="UP000694240"/>
    </source>
</evidence>
<name>A0A8T2FPD0_9BRAS</name>
<dbReference type="PANTHER" id="PTHR21596">
    <property type="entry name" value="RIBONUCLEASE P SUBUNIT P38"/>
    <property type="match status" value="1"/>
</dbReference>
<dbReference type="AlphaFoldDB" id="A0A8T2FPD0"/>
<dbReference type="Proteomes" id="UP000694240">
    <property type="component" value="Chromosome 2"/>
</dbReference>
<sequence>MEIQELKGKFQVIKHLGDDDDNILKMKLWLKLPSFALHRRRISRIHHGIHSNIKEPRTNQICVFPAVSSHFKSDLVNEEYEPLKKLKEKWGEDVHNTLKITIKDMDEYNACGKYPTPELWNFKKKLKSTLKEVIKFLLNDIKSLKRQRICRCVISFLVDIGLLIE</sequence>
<comment type="caution">
    <text evidence="2">The sequence shown here is derived from an EMBL/GenBank/DDBJ whole genome shotgun (WGS) entry which is preliminary data.</text>
</comment>